<feature type="domain" description="Sodium/calcium exchanger membrane region" evidence="12">
    <location>
        <begin position="349"/>
        <end position="491"/>
    </location>
</feature>
<evidence type="ECO:0000256" key="2">
    <source>
        <dbReference type="ARBA" id="ARBA00008170"/>
    </source>
</evidence>
<dbReference type="PANTHER" id="PTHR31503">
    <property type="entry name" value="VACUOLAR CALCIUM ION TRANSPORTER"/>
    <property type="match status" value="1"/>
</dbReference>
<keyword evidence="10" id="KW-0050">Antiport</keyword>
<dbReference type="GO" id="GO:0012505">
    <property type="term" value="C:endomembrane system"/>
    <property type="evidence" value="ECO:0007669"/>
    <property type="project" value="UniProtKB-SubCell"/>
</dbReference>
<dbReference type="GO" id="GO:0006874">
    <property type="term" value="P:intracellular calcium ion homeostasis"/>
    <property type="evidence" value="ECO:0007669"/>
    <property type="project" value="TreeGrafter"/>
</dbReference>
<comment type="similarity">
    <text evidence="2 10">Belongs to the Ca(2+):cation antiporter (CaCA) (TC 2.A.19) family.</text>
</comment>
<feature type="transmembrane region" description="Helical" evidence="10">
    <location>
        <begin position="414"/>
        <end position="439"/>
    </location>
</feature>
<evidence type="ECO:0000256" key="3">
    <source>
        <dbReference type="ARBA" id="ARBA00022448"/>
    </source>
</evidence>
<comment type="function">
    <text evidence="10">Has a role in promoting intracellular calcium ion sequestration via the exchange of calcium ions for hydrogen ions across the vacuolar membrane. Involved also in manganese ion homeostasis via its uptake into the vacuole.</text>
</comment>
<keyword evidence="14" id="KW-1185">Reference proteome</keyword>
<keyword evidence="6 10" id="KW-0106">Calcium</keyword>
<gene>
    <name evidence="13" type="ORF">CYLTODRAFT_383580</name>
</gene>
<dbReference type="Gene3D" id="1.20.1420.30">
    <property type="entry name" value="NCX, central ion-binding region"/>
    <property type="match status" value="2"/>
</dbReference>
<evidence type="ECO:0000256" key="8">
    <source>
        <dbReference type="ARBA" id="ARBA00023065"/>
    </source>
</evidence>
<feature type="region of interest" description="Disordered" evidence="11">
    <location>
        <begin position="1"/>
        <end position="76"/>
    </location>
</feature>
<comment type="subcellular location">
    <subcellularLocation>
        <location evidence="1">Endomembrane system</location>
        <topology evidence="1">Multi-pass membrane protein</topology>
    </subcellularLocation>
    <subcellularLocation>
        <location evidence="10">Vacuole membrane</location>
    </subcellularLocation>
</comment>
<evidence type="ECO:0000256" key="10">
    <source>
        <dbReference type="RuleBase" id="RU365028"/>
    </source>
</evidence>
<sequence>MKEPTARSANVIVKGTLPQPTLATSVSDDDDEPPSRNSFPQHLSQVTSRRSSSSSIQFAGPLPQPTLSPSSPPSKWAGVKQRLRTLFTPTHPLGPEPTYLASFKAAALYTPLNLCLLFIPVSWALHYTHQSSTLVFVFSALGIVPLAALLGFGTEQIALKTSMSVGGLLNATLGNIVEMIIAGIALGKCELELVQSSLLGGLLSNLLLVLGMAFVVGGLRFKSQEFQPMVAQLNSSLMVVSVISLIVPSALHEYLGDRLPQGEELDVLLRLSRGSAIILICIYVVYLFFQFYTHTHLFLDTNSDASTIVDMSVNTYGKASKHESLPLPNTSTIGSDAEPEHIKMNTKSALLLLVAVTALAYLTAEFLVDSLNGLVESHPSISKEWITLIIIPIISNAAEHTTAVVVAHKGKFDLAMSVAVGSCIQIALFVIPLLVIIAWGMGKPLMLLFDSLETLTLFLSVLLVKFSIEDGRAHYLSGVALIGVYMIIAISFWSFPDVPRLIQGVPLACT</sequence>
<evidence type="ECO:0000256" key="6">
    <source>
        <dbReference type="ARBA" id="ARBA00022837"/>
    </source>
</evidence>
<keyword evidence="8 10" id="KW-0406">Ion transport</keyword>
<feature type="transmembrane region" description="Helical" evidence="10">
    <location>
        <begin position="476"/>
        <end position="495"/>
    </location>
</feature>
<proteinExistence type="inferred from homology"/>
<keyword evidence="7 10" id="KW-1133">Transmembrane helix</keyword>
<evidence type="ECO:0000256" key="4">
    <source>
        <dbReference type="ARBA" id="ARBA00022568"/>
    </source>
</evidence>
<dbReference type="InterPro" id="IPR004713">
    <property type="entry name" value="CaH_exchang"/>
</dbReference>
<feature type="transmembrane region" description="Helical" evidence="10">
    <location>
        <begin position="165"/>
        <end position="186"/>
    </location>
</feature>
<evidence type="ECO:0000259" key="12">
    <source>
        <dbReference type="Pfam" id="PF01699"/>
    </source>
</evidence>
<dbReference type="AlphaFoldDB" id="A0A0D7AX79"/>
<evidence type="ECO:0000256" key="11">
    <source>
        <dbReference type="SAM" id="MobiDB-lite"/>
    </source>
</evidence>
<feature type="transmembrane region" description="Helical" evidence="10">
    <location>
        <begin position="271"/>
        <end position="289"/>
    </location>
</feature>
<keyword evidence="3 10" id="KW-0813">Transport</keyword>
<dbReference type="InterPro" id="IPR044880">
    <property type="entry name" value="NCX_ion-bd_dom_sf"/>
</dbReference>
<evidence type="ECO:0000313" key="14">
    <source>
        <dbReference type="Proteomes" id="UP000054007"/>
    </source>
</evidence>
<evidence type="ECO:0000256" key="5">
    <source>
        <dbReference type="ARBA" id="ARBA00022692"/>
    </source>
</evidence>
<feature type="compositionally biased region" description="Polar residues" evidence="11">
    <location>
        <begin position="35"/>
        <end position="47"/>
    </location>
</feature>
<dbReference type="GO" id="GO:0000329">
    <property type="term" value="C:fungal-type vacuole membrane"/>
    <property type="evidence" value="ECO:0007669"/>
    <property type="project" value="TreeGrafter"/>
</dbReference>
<keyword evidence="9 10" id="KW-0472">Membrane</keyword>
<dbReference type="GO" id="GO:0015369">
    <property type="term" value="F:calcium:proton antiporter activity"/>
    <property type="evidence" value="ECO:0007669"/>
    <property type="project" value="UniProtKB-UniRule"/>
</dbReference>
<dbReference type="NCBIfam" id="TIGR00378">
    <property type="entry name" value="cax"/>
    <property type="match status" value="1"/>
</dbReference>
<evidence type="ECO:0000256" key="9">
    <source>
        <dbReference type="ARBA" id="ARBA00023136"/>
    </source>
</evidence>
<feature type="transmembrane region" description="Helical" evidence="10">
    <location>
        <begin position="445"/>
        <end position="464"/>
    </location>
</feature>
<dbReference type="EMBL" id="KN880782">
    <property type="protein sequence ID" value="KIY62464.1"/>
    <property type="molecule type" value="Genomic_DNA"/>
</dbReference>
<dbReference type="STRING" id="1314674.A0A0D7AX79"/>
<feature type="transmembrane region" description="Helical" evidence="10">
    <location>
        <begin position="106"/>
        <end position="127"/>
    </location>
</feature>
<feature type="transmembrane region" description="Helical" evidence="10">
    <location>
        <begin position="233"/>
        <end position="251"/>
    </location>
</feature>
<dbReference type="FunFam" id="1.20.1420.30:FF:000024">
    <property type="entry name" value="Calcium/proton exchanger, variant"/>
    <property type="match status" value="1"/>
</dbReference>
<feature type="compositionally biased region" description="Pro residues" evidence="11">
    <location>
        <begin position="62"/>
        <end position="72"/>
    </location>
</feature>
<dbReference type="PANTHER" id="PTHR31503:SF20">
    <property type="entry name" value="CA(2+)_H(+) EXCHANGER, PUTATIVE (EUROFUNG)-RELATED"/>
    <property type="match status" value="1"/>
</dbReference>
<dbReference type="InterPro" id="IPR004798">
    <property type="entry name" value="CAX-like"/>
</dbReference>
<dbReference type="OrthoDB" id="1699231at2759"/>
<feature type="transmembrane region" description="Helical" evidence="10">
    <location>
        <begin position="388"/>
        <end position="407"/>
    </location>
</feature>
<evidence type="ECO:0000313" key="13">
    <source>
        <dbReference type="EMBL" id="KIY62464.1"/>
    </source>
</evidence>
<protein>
    <recommendedName>
        <fullName evidence="10">Vacuolar calcium ion transporter</fullName>
    </recommendedName>
</protein>
<name>A0A0D7AX79_9AGAR</name>
<evidence type="ECO:0000256" key="1">
    <source>
        <dbReference type="ARBA" id="ARBA00004127"/>
    </source>
</evidence>
<dbReference type="Proteomes" id="UP000054007">
    <property type="component" value="Unassembled WGS sequence"/>
</dbReference>
<keyword evidence="4 10" id="KW-0109">Calcium transport</keyword>
<feature type="transmembrane region" description="Helical" evidence="10">
    <location>
        <begin position="133"/>
        <end position="153"/>
    </location>
</feature>
<dbReference type="Pfam" id="PF01699">
    <property type="entry name" value="Na_Ca_ex"/>
    <property type="match status" value="2"/>
</dbReference>
<evidence type="ECO:0000256" key="7">
    <source>
        <dbReference type="ARBA" id="ARBA00022989"/>
    </source>
</evidence>
<feature type="transmembrane region" description="Helical" evidence="10">
    <location>
        <begin position="198"/>
        <end position="221"/>
    </location>
</feature>
<reference evidence="13 14" key="1">
    <citation type="journal article" date="2015" name="Fungal Genet. Biol.">
        <title>Evolution of novel wood decay mechanisms in Agaricales revealed by the genome sequences of Fistulina hepatica and Cylindrobasidium torrendii.</title>
        <authorList>
            <person name="Floudas D."/>
            <person name="Held B.W."/>
            <person name="Riley R."/>
            <person name="Nagy L.G."/>
            <person name="Koehler G."/>
            <person name="Ransdell A.S."/>
            <person name="Younus H."/>
            <person name="Chow J."/>
            <person name="Chiniquy J."/>
            <person name="Lipzen A."/>
            <person name="Tritt A."/>
            <person name="Sun H."/>
            <person name="Haridas S."/>
            <person name="LaButti K."/>
            <person name="Ohm R.A."/>
            <person name="Kues U."/>
            <person name="Blanchette R.A."/>
            <person name="Grigoriev I.V."/>
            <person name="Minto R.E."/>
            <person name="Hibbett D.S."/>
        </authorList>
    </citation>
    <scope>NUCLEOTIDE SEQUENCE [LARGE SCALE GENOMIC DNA]</scope>
    <source>
        <strain evidence="13 14">FP15055 ss-10</strain>
    </source>
</reference>
<organism evidence="13 14">
    <name type="scientific">Cylindrobasidium torrendii FP15055 ss-10</name>
    <dbReference type="NCBI Taxonomy" id="1314674"/>
    <lineage>
        <taxon>Eukaryota</taxon>
        <taxon>Fungi</taxon>
        <taxon>Dikarya</taxon>
        <taxon>Basidiomycota</taxon>
        <taxon>Agaricomycotina</taxon>
        <taxon>Agaricomycetes</taxon>
        <taxon>Agaricomycetidae</taxon>
        <taxon>Agaricales</taxon>
        <taxon>Marasmiineae</taxon>
        <taxon>Physalacriaceae</taxon>
        <taxon>Cylindrobasidium</taxon>
    </lineage>
</organism>
<keyword evidence="5 10" id="KW-0812">Transmembrane</keyword>
<feature type="domain" description="Sodium/calcium exchanger membrane region" evidence="12">
    <location>
        <begin position="132"/>
        <end position="291"/>
    </location>
</feature>
<feature type="transmembrane region" description="Helical" evidence="10">
    <location>
        <begin position="349"/>
        <end position="368"/>
    </location>
</feature>
<keyword evidence="10" id="KW-0926">Vacuole</keyword>
<accession>A0A0D7AX79</accession>
<dbReference type="InterPro" id="IPR004837">
    <property type="entry name" value="NaCa_Exmemb"/>
</dbReference>